<feature type="compositionally biased region" description="Basic and acidic residues" evidence="7">
    <location>
        <begin position="128"/>
        <end position="150"/>
    </location>
</feature>
<accession>A0ABP0K8E4</accession>
<dbReference type="SMART" id="SM00248">
    <property type="entry name" value="ANK"/>
    <property type="match status" value="14"/>
</dbReference>
<evidence type="ECO:0000256" key="6">
    <source>
        <dbReference type="PROSITE-ProRule" id="PRU00023"/>
    </source>
</evidence>
<dbReference type="EMBL" id="CAXAMN010007668">
    <property type="protein sequence ID" value="CAK9022374.1"/>
    <property type="molecule type" value="Genomic_DNA"/>
</dbReference>
<feature type="compositionally biased region" description="Basic and acidic residues" evidence="7">
    <location>
        <begin position="22"/>
        <end position="37"/>
    </location>
</feature>
<evidence type="ECO:0000313" key="10">
    <source>
        <dbReference type="EMBL" id="CAK9022374.1"/>
    </source>
</evidence>
<feature type="repeat" description="ANK" evidence="6">
    <location>
        <begin position="689"/>
        <end position="718"/>
    </location>
</feature>
<dbReference type="InterPro" id="IPR011009">
    <property type="entry name" value="Kinase-like_dom_sf"/>
</dbReference>
<keyword evidence="5" id="KW-0067">ATP-binding</keyword>
<dbReference type="PROSITE" id="PS50297">
    <property type="entry name" value="ANK_REP_REGION"/>
    <property type="match status" value="6"/>
</dbReference>
<dbReference type="InterPro" id="IPR008271">
    <property type="entry name" value="Ser/Thr_kinase_AS"/>
</dbReference>
<comment type="caution">
    <text evidence="10">The sequence shown here is derived from an EMBL/GenBank/DDBJ whole genome shotgun (WGS) entry which is preliminary data.</text>
</comment>
<keyword evidence="4" id="KW-0418">Kinase</keyword>
<dbReference type="Pfam" id="PF00023">
    <property type="entry name" value="Ank"/>
    <property type="match status" value="1"/>
</dbReference>
<dbReference type="Pfam" id="PF12796">
    <property type="entry name" value="Ank_2"/>
    <property type="match status" value="5"/>
</dbReference>
<feature type="compositionally biased region" description="Basic and acidic residues" evidence="7">
    <location>
        <begin position="63"/>
        <end position="91"/>
    </location>
</feature>
<keyword evidence="3" id="KW-0547">Nucleotide-binding</keyword>
<feature type="repeat" description="ANK" evidence="6">
    <location>
        <begin position="268"/>
        <end position="297"/>
    </location>
</feature>
<proteinExistence type="predicted"/>
<keyword evidence="11" id="KW-1185">Reference proteome</keyword>
<evidence type="ECO:0000256" key="5">
    <source>
        <dbReference type="ARBA" id="ARBA00022840"/>
    </source>
</evidence>
<dbReference type="Gene3D" id="1.10.510.10">
    <property type="entry name" value="Transferase(Phosphotransferase) domain 1"/>
    <property type="match status" value="1"/>
</dbReference>
<feature type="repeat" description="ANK" evidence="6">
    <location>
        <begin position="230"/>
        <end position="252"/>
    </location>
</feature>
<evidence type="ECO:0000256" key="1">
    <source>
        <dbReference type="ARBA" id="ARBA00022527"/>
    </source>
</evidence>
<keyword evidence="2" id="KW-0808">Transferase</keyword>
<dbReference type="PROSITE" id="PS51285">
    <property type="entry name" value="AGC_KINASE_CTER"/>
    <property type="match status" value="1"/>
</dbReference>
<dbReference type="Gene3D" id="3.30.200.20">
    <property type="entry name" value="Phosphorylase Kinase, domain 1"/>
    <property type="match status" value="2"/>
</dbReference>
<evidence type="ECO:0000256" key="7">
    <source>
        <dbReference type="SAM" id="MobiDB-lite"/>
    </source>
</evidence>
<gene>
    <name evidence="10" type="ORF">CCMP2556_LOCUS14802</name>
</gene>
<dbReference type="PROSITE" id="PS00108">
    <property type="entry name" value="PROTEIN_KINASE_ST"/>
    <property type="match status" value="1"/>
</dbReference>
<organism evidence="10 11">
    <name type="scientific">Durusdinium trenchii</name>
    <dbReference type="NCBI Taxonomy" id="1381693"/>
    <lineage>
        <taxon>Eukaryota</taxon>
        <taxon>Sar</taxon>
        <taxon>Alveolata</taxon>
        <taxon>Dinophyceae</taxon>
        <taxon>Suessiales</taxon>
        <taxon>Symbiodiniaceae</taxon>
        <taxon>Durusdinium</taxon>
    </lineage>
</organism>
<feature type="region of interest" description="Disordered" evidence="7">
    <location>
        <begin position="1"/>
        <end position="105"/>
    </location>
</feature>
<evidence type="ECO:0000259" key="9">
    <source>
        <dbReference type="PROSITE" id="PS51285"/>
    </source>
</evidence>
<feature type="region of interest" description="Disordered" evidence="7">
    <location>
        <begin position="127"/>
        <end position="154"/>
    </location>
</feature>
<feature type="repeat" description="ANK" evidence="6">
    <location>
        <begin position="438"/>
        <end position="470"/>
    </location>
</feature>
<evidence type="ECO:0000256" key="3">
    <source>
        <dbReference type="ARBA" id="ARBA00022741"/>
    </source>
</evidence>
<dbReference type="PROSITE" id="PS50088">
    <property type="entry name" value="ANK_REPEAT"/>
    <property type="match status" value="7"/>
</dbReference>
<dbReference type="PRINTS" id="PR01415">
    <property type="entry name" value="ANKYRIN"/>
</dbReference>
<dbReference type="InterPro" id="IPR036770">
    <property type="entry name" value="Ankyrin_rpt-contain_sf"/>
</dbReference>
<dbReference type="PANTHER" id="PTHR24353:SF37">
    <property type="entry name" value="CAMP-DEPENDENT PROTEIN KINASE CATALYTIC SUBUNIT PRKX"/>
    <property type="match status" value="1"/>
</dbReference>
<dbReference type="SUPFAM" id="SSF48403">
    <property type="entry name" value="Ankyrin repeat"/>
    <property type="match status" value="2"/>
</dbReference>
<dbReference type="InterPro" id="IPR000719">
    <property type="entry name" value="Prot_kinase_dom"/>
</dbReference>
<reference evidence="10 11" key="1">
    <citation type="submission" date="2024-02" db="EMBL/GenBank/DDBJ databases">
        <authorList>
            <person name="Chen Y."/>
            <person name="Shah S."/>
            <person name="Dougan E. K."/>
            <person name="Thang M."/>
            <person name="Chan C."/>
        </authorList>
    </citation>
    <scope>NUCLEOTIDE SEQUENCE [LARGE SCALE GENOMIC DNA]</scope>
</reference>
<keyword evidence="6" id="KW-0040">ANK repeat</keyword>
<dbReference type="SUPFAM" id="SSF56112">
    <property type="entry name" value="Protein kinase-like (PK-like)"/>
    <property type="match status" value="1"/>
</dbReference>
<dbReference type="SMART" id="SM00220">
    <property type="entry name" value="S_TKc"/>
    <property type="match status" value="1"/>
</dbReference>
<evidence type="ECO:0008006" key="12">
    <source>
        <dbReference type="Google" id="ProtNLM"/>
    </source>
</evidence>
<dbReference type="Pfam" id="PF00069">
    <property type="entry name" value="Pkinase"/>
    <property type="match status" value="1"/>
</dbReference>
<dbReference type="PANTHER" id="PTHR24353">
    <property type="entry name" value="CYCLIC NUCLEOTIDE-DEPENDENT PROTEIN KINASE"/>
    <property type="match status" value="1"/>
</dbReference>
<name>A0ABP0K8E4_9DINO</name>
<dbReference type="Proteomes" id="UP001642484">
    <property type="component" value="Unassembled WGS sequence"/>
</dbReference>
<dbReference type="PROSITE" id="PS50011">
    <property type="entry name" value="PROTEIN_KINASE_DOM"/>
    <property type="match status" value="1"/>
</dbReference>
<feature type="region of interest" description="Disordered" evidence="7">
    <location>
        <begin position="1064"/>
        <end position="1090"/>
    </location>
</feature>
<evidence type="ECO:0000256" key="4">
    <source>
        <dbReference type="ARBA" id="ARBA00022777"/>
    </source>
</evidence>
<feature type="repeat" description="ANK" evidence="6">
    <location>
        <begin position="574"/>
        <end position="606"/>
    </location>
</feature>
<keyword evidence="1" id="KW-0723">Serine/threonine-protein kinase</keyword>
<feature type="repeat" description="ANK" evidence="6">
    <location>
        <begin position="298"/>
        <end position="330"/>
    </location>
</feature>
<dbReference type="InterPro" id="IPR002110">
    <property type="entry name" value="Ankyrin_rpt"/>
</dbReference>
<feature type="domain" description="AGC-kinase C-terminal" evidence="9">
    <location>
        <begin position="1303"/>
        <end position="1342"/>
    </location>
</feature>
<evidence type="ECO:0000259" key="8">
    <source>
        <dbReference type="PROSITE" id="PS50011"/>
    </source>
</evidence>
<feature type="repeat" description="ANK" evidence="6">
    <location>
        <begin position="541"/>
        <end position="568"/>
    </location>
</feature>
<dbReference type="Gene3D" id="1.25.40.20">
    <property type="entry name" value="Ankyrin repeat-containing domain"/>
    <property type="match status" value="2"/>
</dbReference>
<evidence type="ECO:0000313" key="11">
    <source>
        <dbReference type="Proteomes" id="UP001642484"/>
    </source>
</evidence>
<sequence length="1342" mass="147649">MEGNQTLSFQPLPRSMGCSNSREIEKIHEQLDAEDAARSPVRTLQRGAKPQPETTPLPGEAVAGKEDPKDKGEEAEIFEAEVKKDGPKKEEDWVEQDQVPKKKRMEEIETAQIKDQLAEVGDTVAIEEDSKQGSETAKVEEDPKPEKENETEQIEEEVLAVDWFESARLGHVPTMKQHLKKAEDDQVEHFLDSEAEERQTALHFTAQRGHFAACEWLLSMKADAGAITKKKATALHMAASFGHLKVVELLVDDPQLCSVAAADLWRCTPLHRAAEGGFSDVALVLLKKAADPQKADRDGNSPLHFASTSGCQELVEELLKRQVPLNFANNDGFSPLDLCVRKRTSAVGDLLVAAGAKLVKELKPTPPTLLSAAASGLPFLCSYVLKSDDRLVKKEIVDTDDQDRTPLLVAVSNGNKEVVKRLLGHPLGAAHLERHSSCGLAPLHEAARSGQLSMLQMLLEHKAHVEHVDAQGSSALFHAAMANQLEVANWLLSQGLRPEQCNDRERTALHAAASSGELEACQFLLRNAEDPKELLTRQDWEGATAVHLAIKGGHAKLCRFLAGQNANLQECLDFGVTPLQLAADLGHEEVLQLLLDDLVTPQALERAFQGRQGDGCTAWLAACGHGHRRCAEHLRSAAGAKGLNLGGMKDRTGRKAMILAARGGHLELCKWLLDIGLGQVSERDSCQWTPLHAGAAEGHRDLVEWLLKQGADASALDEDGHTPHSLARRRGFAPVEALLRRHMAQVSVQTLGVHNQRRWKVRVELNLAERTSPPDFSPEALSAPESRVADVACGAFFFTPKKTGTSFRADAPVFVPRDMVRGHIVRSAEFETPTKEAPDSFVAVRSRMLGALLILNDVDVNGNKSAAYAAAARGLIPAQSDTACRAGHGTMEQIRSSSIRPVVADVLHRMDVVHHTQHRGHGQGPELKLLKTAKRSQAPSALEELEKHVQLNDFEMRLGNGVRTLGCGSFGRVRFAKYKPERPGRGRVPFVRVELINGVDVFSEDGKYYAVKFMKKHEIIKLKQVDHINNEKRLMAQISYPFIVNMMGYAKDLLWGEWTETSTSSTLPERLEPASTGGEATGSEKDPRSWNASVAESSSLICVVRLGNDARKFSDEQSKFYGLQTAAAFAHIHGRGPKTSKNIIHRDLKPENILLCPNGYSKLTDFGFAKIVEPGRRREEFDGRTRTYTLCGTPEYIAPEVLLNKGHGKPVDWWTLGILIYEMICGQPPFCDEDPMGIYQKILAGKVYFPKYFDKNAKSLVSCLSDATGDLPGVKKLLVADLSKRFGNLKDGAADILQNKWFSTYELPKLEALEYPAPYKPAMKDENDISNFEEPRAPGSGA</sequence>
<protein>
    <recommendedName>
        <fullName evidence="12">Non-specific serine/threonine protein kinase</fullName>
    </recommendedName>
</protein>
<feature type="domain" description="Protein kinase" evidence="8">
    <location>
        <begin position="959"/>
        <end position="1302"/>
    </location>
</feature>
<evidence type="ECO:0000256" key="2">
    <source>
        <dbReference type="ARBA" id="ARBA00022679"/>
    </source>
</evidence>
<dbReference type="InterPro" id="IPR000961">
    <property type="entry name" value="AGC-kinase_C"/>
</dbReference>